<feature type="region of interest" description="Disordered" evidence="1">
    <location>
        <begin position="135"/>
        <end position="175"/>
    </location>
</feature>
<dbReference type="InterPro" id="IPR052954">
    <property type="entry name" value="GPCR-Ligand_Int"/>
</dbReference>
<evidence type="ECO:0000313" key="3">
    <source>
        <dbReference type="Proteomes" id="UP000735302"/>
    </source>
</evidence>
<reference evidence="2 3" key="1">
    <citation type="journal article" date="2021" name="Elife">
        <title>Chloroplast acquisition without the gene transfer in kleptoplastic sea slugs, Plakobranchus ocellatus.</title>
        <authorList>
            <person name="Maeda T."/>
            <person name="Takahashi S."/>
            <person name="Yoshida T."/>
            <person name="Shimamura S."/>
            <person name="Takaki Y."/>
            <person name="Nagai Y."/>
            <person name="Toyoda A."/>
            <person name="Suzuki Y."/>
            <person name="Arimoto A."/>
            <person name="Ishii H."/>
            <person name="Satoh N."/>
            <person name="Nishiyama T."/>
            <person name="Hasebe M."/>
            <person name="Maruyama T."/>
            <person name="Minagawa J."/>
            <person name="Obokata J."/>
            <person name="Shigenobu S."/>
        </authorList>
    </citation>
    <scope>NUCLEOTIDE SEQUENCE [LARGE SCALE GENOMIC DNA]</scope>
</reference>
<gene>
    <name evidence="2" type="ORF">PoB_004169300</name>
</gene>
<dbReference type="Proteomes" id="UP000735302">
    <property type="component" value="Unassembled WGS sequence"/>
</dbReference>
<dbReference type="PANTHER" id="PTHR46641:SF25">
    <property type="entry name" value="CNMAMIDE RECEPTOR-RELATED"/>
    <property type="match status" value="1"/>
</dbReference>
<dbReference type="Gene3D" id="1.20.1070.10">
    <property type="entry name" value="Rhodopsin 7-helix transmembrane proteins"/>
    <property type="match status" value="1"/>
</dbReference>
<dbReference type="AlphaFoldDB" id="A0AAV4B6E8"/>
<feature type="compositionally biased region" description="Basic and acidic residues" evidence="1">
    <location>
        <begin position="158"/>
        <end position="174"/>
    </location>
</feature>
<evidence type="ECO:0000256" key="1">
    <source>
        <dbReference type="SAM" id="MobiDB-lite"/>
    </source>
</evidence>
<name>A0AAV4B6E8_9GAST</name>
<dbReference type="SUPFAM" id="SSF81321">
    <property type="entry name" value="Family A G protein-coupled receptor-like"/>
    <property type="match status" value="1"/>
</dbReference>
<keyword evidence="2" id="KW-0675">Receptor</keyword>
<protein>
    <submittedName>
        <fullName evidence="2">FMRFamide receptor</fullName>
    </submittedName>
</protein>
<proteinExistence type="predicted"/>
<dbReference type="EMBL" id="BLXT01004603">
    <property type="protein sequence ID" value="GFO15188.1"/>
    <property type="molecule type" value="Genomic_DNA"/>
</dbReference>
<organism evidence="2 3">
    <name type="scientific">Plakobranchus ocellatus</name>
    <dbReference type="NCBI Taxonomy" id="259542"/>
    <lineage>
        <taxon>Eukaryota</taxon>
        <taxon>Metazoa</taxon>
        <taxon>Spiralia</taxon>
        <taxon>Lophotrochozoa</taxon>
        <taxon>Mollusca</taxon>
        <taxon>Gastropoda</taxon>
        <taxon>Heterobranchia</taxon>
        <taxon>Euthyneura</taxon>
        <taxon>Panpulmonata</taxon>
        <taxon>Sacoglossa</taxon>
        <taxon>Placobranchoidea</taxon>
        <taxon>Plakobranchidae</taxon>
        <taxon>Plakobranchus</taxon>
    </lineage>
</organism>
<comment type="caution">
    <text evidence="2">The sequence shown here is derived from an EMBL/GenBank/DDBJ whole genome shotgun (WGS) entry which is preliminary data.</text>
</comment>
<accession>A0AAV4B6E8</accession>
<evidence type="ECO:0000313" key="2">
    <source>
        <dbReference type="EMBL" id="GFO15188.1"/>
    </source>
</evidence>
<sequence length="309" mass="35029">MIFTMTGVFFLCELMAAITFIITTELGGYHFTTIHVNRLWALSDTLMLFKSAVNFLIYCATGSKFREQFRELFCSYRRRPNASSSYTRRYRHTSESVSTKPGRLRLLNSLSCSSGTRTSASLSVNSQNHITGFSHAAASSSNKAERTHSNESGVAEDESQRRSKRLDSNGSDRRQKARLSLNAHFIEPDDVSFRQTQGAVDQQLDCLLEFRPIVRGNGMGQNTTDECNSTERMRGDAERQRIFDDNPNNNCCTKIIKQQAPSEDTQVSQRLSQHFDEDLENSCLLPNRGLNLENFTKSHVLLVKSKRKN</sequence>
<dbReference type="PANTHER" id="PTHR46641">
    <property type="entry name" value="FMRFAMIDE RECEPTOR-RELATED"/>
    <property type="match status" value="1"/>
</dbReference>
<keyword evidence="3" id="KW-1185">Reference proteome</keyword>